<comment type="subcellular location">
    <subcellularLocation>
        <location evidence="1">Cell membrane</location>
        <topology evidence="1">Multi-pass membrane protein</topology>
    </subcellularLocation>
</comment>
<keyword evidence="5" id="KW-0297">G-protein coupled receptor</keyword>
<evidence type="ECO:0000256" key="9">
    <source>
        <dbReference type="SAM" id="Phobius"/>
    </source>
</evidence>
<feature type="transmembrane region" description="Helical" evidence="9">
    <location>
        <begin position="273"/>
        <end position="295"/>
    </location>
</feature>
<feature type="transmembrane region" description="Helical" evidence="9">
    <location>
        <begin position="135"/>
        <end position="158"/>
    </location>
</feature>
<keyword evidence="8" id="KW-0807">Transducer</keyword>
<dbReference type="Proteomes" id="UP000046393">
    <property type="component" value="Unplaced"/>
</dbReference>
<feature type="transmembrane region" description="Helical" evidence="9">
    <location>
        <begin position="186"/>
        <end position="215"/>
    </location>
</feature>
<feature type="domain" description="G-protein coupled receptors family 1 profile" evidence="10">
    <location>
        <begin position="33"/>
        <end position="328"/>
    </location>
</feature>
<evidence type="ECO:0000256" key="8">
    <source>
        <dbReference type="ARBA" id="ARBA00023224"/>
    </source>
</evidence>
<feature type="transmembrane region" description="Helical" evidence="9">
    <location>
        <begin position="53"/>
        <end position="74"/>
    </location>
</feature>
<dbReference type="AlphaFoldDB" id="A0A0N5ADG1"/>
<protein>
    <submittedName>
        <fullName evidence="12">G_PROTEIN_RECEP_F1_2 domain-containing protein</fullName>
    </submittedName>
</protein>
<dbReference type="GO" id="GO:0005886">
    <property type="term" value="C:plasma membrane"/>
    <property type="evidence" value="ECO:0007669"/>
    <property type="project" value="UniProtKB-SubCell"/>
</dbReference>
<evidence type="ECO:0000313" key="11">
    <source>
        <dbReference type="Proteomes" id="UP000046393"/>
    </source>
</evidence>
<evidence type="ECO:0000313" key="12">
    <source>
        <dbReference type="WBParaSite" id="SMUV_0000221101-mRNA-1"/>
    </source>
</evidence>
<evidence type="ECO:0000256" key="2">
    <source>
        <dbReference type="ARBA" id="ARBA00022475"/>
    </source>
</evidence>
<dbReference type="Gene3D" id="1.20.1070.10">
    <property type="entry name" value="Rhodopsin 7-helix transmembrane proteins"/>
    <property type="match status" value="1"/>
</dbReference>
<dbReference type="PROSITE" id="PS50262">
    <property type="entry name" value="G_PROTEIN_RECEP_F1_2"/>
    <property type="match status" value="1"/>
</dbReference>
<sequence length="365" mass="42199">IRILKDITYEYLQLIRNFAGHFIPIFCICGIIGNSMALILLRTDYLLKRLTSNLYLFILSLSGCLFLATVFICWVDAMLIELPVYSNSEFGCRFLTFVAHMSDFNCAYMISWVSCDRAAVLFRPRSVSRVCTRNFIQFIVYGTILFSCLLYSLCFILAGLETAGGKEFCGLTKNITFIGADFHNQLYFYFTLIDTVICTVFPSIIIFIVNSIAIYRYRQCMKLYTSGAIKVRFENNENETTPAVLNSNRQTLIIHSAKSNTCKMRYSDLKLSFSLIIATSTFVCLTFPNYCFRIYNFWFDPTSPYVSFASFVTHLLHYLHHAILAYIYVFWSPHMKKQLKPAALRLLECYCFKSAVERDLEMVVH</sequence>
<dbReference type="PANTHER" id="PTHR24229:SF96">
    <property type="entry name" value="G-PROTEIN COUPLED RECEPTORS FAMILY 1 PROFILE DOMAIN-CONTAINING PROTEIN"/>
    <property type="match status" value="1"/>
</dbReference>
<dbReference type="GO" id="GO:0004930">
    <property type="term" value="F:G protein-coupled receptor activity"/>
    <property type="evidence" value="ECO:0007669"/>
    <property type="project" value="UniProtKB-KW"/>
</dbReference>
<reference evidence="12" key="1">
    <citation type="submission" date="2017-02" db="UniProtKB">
        <authorList>
            <consortium name="WormBaseParasite"/>
        </authorList>
    </citation>
    <scope>IDENTIFICATION</scope>
</reference>
<organism evidence="11 12">
    <name type="scientific">Syphacia muris</name>
    <dbReference type="NCBI Taxonomy" id="451379"/>
    <lineage>
        <taxon>Eukaryota</taxon>
        <taxon>Metazoa</taxon>
        <taxon>Ecdysozoa</taxon>
        <taxon>Nematoda</taxon>
        <taxon>Chromadorea</taxon>
        <taxon>Rhabditida</taxon>
        <taxon>Spirurina</taxon>
        <taxon>Oxyuridomorpha</taxon>
        <taxon>Oxyuroidea</taxon>
        <taxon>Oxyuridae</taxon>
        <taxon>Syphacia</taxon>
    </lineage>
</organism>
<dbReference type="InterPro" id="IPR017452">
    <property type="entry name" value="GPCR_Rhodpsn_7TM"/>
</dbReference>
<keyword evidence="3 9" id="KW-0812">Transmembrane</keyword>
<evidence type="ECO:0000259" key="10">
    <source>
        <dbReference type="PROSITE" id="PS50262"/>
    </source>
</evidence>
<dbReference type="WBParaSite" id="SMUV_0000221101-mRNA-1">
    <property type="protein sequence ID" value="SMUV_0000221101-mRNA-1"/>
    <property type="gene ID" value="SMUV_0000221101"/>
</dbReference>
<evidence type="ECO:0000256" key="5">
    <source>
        <dbReference type="ARBA" id="ARBA00023040"/>
    </source>
</evidence>
<feature type="transmembrane region" description="Helical" evidence="9">
    <location>
        <begin position="18"/>
        <end position="41"/>
    </location>
</feature>
<evidence type="ECO:0000256" key="7">
    <source>
        <dbReference type="ARBA" id="ARBA00023170"/>
    </source>
</evidence>
<dbReference type="CDD" id="cd00637">
    <property type="entry name" value="7tm_classA_rhodopsin-like"/>
    <property type="match status" value="1"/>
</dbReference>
<feature type="transmembrane region" description="Helical" evidence="9">
    <location>
        <begin position="315"/>
        <end position="331"/>
    </location>
</feature>
<evidence type="ECO:0000256" key="1">
    <source>
        <dbReference type="ARBA" id="ARBA00004651"/>
    </source>
</evidence>
<keyword evidence="4 9" id="KW-1133">Transmembrane helix</keyword>
<keyword evidence="7" id="KW-0675">Receptor</keyword>
<proteinExistence type="predicted"/>
<evidence type="ECO:0000256" key="6">
    <source>
        <dbReference type="ARBA" id="ARBA00023136"/>
    </source>
</evidence>
<dbReference type="GO" id="GO:0043005">
    <property type="term" value="C:neuron projection"/>
    <property type="evidence" value="ECO:0007669"/>
    <property type="project" value="TreeGrafter"/>
</dbReference>
<accession>A0A0N5ADG1</accession>
<keyword evidence="11" id="KW-1185">Reference proteome</keyword>
<dbReference type="PANTHER" id="PTHR24229">
    <property type="entry name" value="NEUROPEPTIDES RECEPTOR"/>
    <property type="match status" value="1"/>
</dbReference>
<name>A0A0N5ADG1_9BILA</name>
<dbReference type="SUPFAM" id="SSF81321">
    <property type="entry name" value="Family A G protein-coupled receptor-like"/>
    <property type="match status" value="1"/>
</dbReference>
<keyword evidence="2" id="KW-1003">Cell membrane</keyword>
<evidence type="ECO:0000256" key="4">
    <source>
        <dbReference type="ARBA" id="ARBA00022989"/>
    </source>
</evidence>
<dbReference type="GO" id="GO:0042277">
    <property type="term" value="F:peptide binding"/>
    <property type="evidence" value="ECO:0007669"/>
    <property type="project" value="TreeGrafter"/>
</dbReference>
<keyword evidence="6 9" id="KW-0472">Membrane</keyword>
<evidence type="ECO:0000256" key="3">
    <source>
        <dbReference type="ARBA" id="ARBA00022692"/>
    </source>
</evidence>